<comment type="caution">
    <text evidence="1">The sequence shown here is derived from an EMBL/GenBank/DDBJ whole genome shotgun (WGS) entry which is preliminary data.</text>
</comment>
<gene>
    <name evidence="1" type="ORF">LEP1GSC038_0419</name>
</gene>
<dbReference type="AlphaFoldDB" id="M6FN24"/>
<dbReference type="EMBL" id="AFJM02000046">
    <property type="protein sequence ID" value="EMM71504.1"/>
    <property type="molecule type" value="Genomic_DNA"/>
</dbReference>
<sequence length="69" mass="8450">MKIETLQFFDDHHTIEKFESFRFFLNEISPIFSLDFKIREKNLVPKRRKWLIPRCKTQKKELGGNNHDI</sequence>
<evidence type="ECO:0000313" key="1">
    <source>
        <dbReference type="EMBL" id="EMM71504.1"/>
    </source>
</evidence>
<proteinExistence type="predicted"/>
<accession>M6FN24</accession>
<reference evidence="1 2" key="1">
    <citation type="submission" date="2013-01" db="EMBL/GenBank/DDBJ databases">
        <authorList>
            <person name="Harkins D.M."/>
            <person name="Durkin A.S."/>
            <person name="Brinkac L.M."/>
            <person name="Haft D.H."/>
            <person name="Selengut J.D."/>
            <person name="Sanka R."/>
            <person name="DePew J."/>
            <person name="Purushe J."/>
            <person name="Hospenthal D.R."/>
            <person name="Murray C.K."/>
            <person name="Pimentel G."/>
            <person name="Wasfy M."/>
            <person name="Vinetz J.M."/>
            <person name="Sutton G.G."/>
            <person name="Nierman W.C."/>
            <person name="Fouts D.E."/>
        </authorList>
    </citation>
    <scope>NUCLEOTIDE SEQUENCE [LARGE SCALE GENOMIC DNA]</scope>
    <source>
        <strain evidence="1 2">2006001855</strain>
    </source>
</reference>
<name>M6FN24_9LEPT</name>
<dbReference type="Proteomes" id="UP000012101">
    <property type="component" value="Unassembled WGS sequence"/>
</dbReference>
<evidence type="ECO:0000313" key="2">
    <source>
        <dbReference type="Proteomes" id="UP000012101"/>
    </source>
</evidence>
<protein>
    <submittedName>
        <fullName evidence="1">Uncharacterized protein</fullName>
    </submittedName>
</protein>
<organism evidence="1 2">
    <name type="scientific">Leptospira weilii str. 2006001855</name>
    <dbReference type="NCBI Taxonomy" id="996804"/>
    <lineage>
        <taxon>Bacteria</taxon>
        <taxon>Pseudomonadati</taxon>
        <taxon>Spirochaetota</taxon>
        <taxon>Spirochaetia</taxon>
        <taxon>Leptospirales</taxon>
        <taxon>Leptospiraceae</taxon>
        <taxon>Leptospira</taxon>
    </lineage>
</organism>